<dbReference type="SUPFAM" id="SSF103481">
    <property type="entry name" value="Multidrug resistance efflux transporter EmrE"/>
    <property type="match status" value="1"/>
</dbReference>
<comment type="caution">
    <text evidence="2">The sequence shown here is derived from an EMBL/GenBank/DDBJ whole genome shotgun (WGS) entry which is preliminary data.</text>
</comment>
<dbReference type="PANTHER" id="PTHR40761">
    <property type="entry name" value="CONSERVED INTEGRAL MEMBRANE ALANINE VALINE AND LEUCINE RICH PROTEIN-RELATED"/>
    <property type="match status" value="1"/>
</dbReference>
<dbReference type="Proteomes" id="UP000602395">
    <property type="component" value="Unassembled WGS sequence"/>
</dbReference>
<gene>
    <name evidence="2" type="ORF">IDF66_12045</name>
</gene>
<keyword evidence="1" id="KW-0812">Transmembrane</keyword>
<feature type="transmembrane region" description="Helical" evidence="1">
    <location>
        <begin position="141"/>
        <end position="161"/>
    </location>
</feature>
<dbReference type="EMBL" id="JACWMS010000002">
    <property type="protein sequence ID" value="MBD1320316.1"/>
    <property type="molecule type" value="Genomic_DNA"/>
</dbReference>
<keyword evidence="1" id="KW-0472">Membrane</keyword>
<evidence type="ECO:0008006" key="4">
    <source>
        <dbReference type="Google" id="ProtNLM"/>
    </source>
</evidence>
<keyword evidence="1" id="KW-1133">Transmembrane helix</keyword>
<keyword evidence="3" id="KW-1185">Reference proteome</keyword>
<feature type="transmembrane region" description="Helical" evidence="1">
    <location>
        <begin position="168"/>
        <end position="193"/>
    </location>
</feature>
<organism evidence="2 3">
    <name type="scientific">Gordonia hankookensis</name>
    <dbReference type="NCBI Taxonomy" id="589403"/>
    <lineage>
        <taxon>Bacteria</taxon>
        <taxon>Bacillati</taxon>
        <taxon>Actinomycetota</taxon>
        <taxon>Actinomycetes</taxon>
        <taxon>Mycobacteriales</taxon>
        <taxon>Gordoniaceae</taxon>
        <taxon>Gordonia</taxon>
    </lineage>
</organism>
<name>A0ABR7WBZ5_9ACTN</name>
<accession>A0ABR7WBZ5</accession>
<evidence type="ECO:0000256" key="1">
    <source>
        <dbReference type="SAM" id="Phobius"/>
    </source>
</evidence>
<dbReference type="InterPro" id="IPR037185">
    <property type="entry name" value="EmrE-like"/>
</dbReference>
<dbReference type="PANTHER" id="PTHR40761:SF1">
    <property type="entry name" value="CONSERVED INTEGRAL MEMBRANE ALANINE VALINE AND LEUCINE RICH PROTEIN-RELATED"/>
    <property type="match status" value="1"/>
</dbReference>
<feature type="transmembrane region" description="Helical" evidence="1">
    <location>
        <begin position="83"/>
        <end position="106"/>
    </location>
</feature>
<proteinExistence type="predicted"/>
<feature type="transmembrane region" description="Helical" evidence="1">
    <location>
        <begin position="232"/>
        <end position="253"/>
    </location>
</feature>
<protein>
    <recommendedName>
        <fullName evidence="4">Integral membrane protein</fullName>
    </recommendedName>
</protein>
<evidence type="ECO:0000313" key="2">
    <source>
        <dbReference type="EMBL" id="MBD1320316.1"/>
    </source>
</evidence>
<feature type="transmembrane region" description="Helical" evidence="1">
    <location>
        <begin position="51"/>
        <end position="71"/>
    </location>
</feature>
<dbReference type="RefSeq" id="WP_190267007.1">
    <property type="nucleotide sequence ID" value="NZ_BAABAD010000004.1"/>
</dbReference>
<feature type="transmembrane region" description="Helical" evidence="1">
    <location>
        <begin position="113"/>
        <end position="129"/>
    </location>
</feature>
<evidence type="ECO:0000313" key="3">
    <source>
        <dbReference type="Proteomes" id="UP000602395"/>
    </source>
</evidence>
<reference evidence="2 3" key="1">
    <citation type="submission" date="2020-09" db="EMBL/GenBank/DDBJ databases">
        <title>Novel species in genus Gordonia.</title>
        <authorList>
            <person name="Zhang G."/>
        </authorList>
    </citation>
    <scope>NUCLEOTIDE SEQUENCE [LARGE SCALE GENOMIC DNA]</scope>
    <source>
        <strain evidence="2 3">ON-33</strain>
    </source>
</reference>
<feature type="transmembrane region" description="Helical" evidence="1">
    <location>
        <begin position="259"/>
        <end position="280"/>
    </location>
</feature>
<sequence>MIIGIVAAIVAALGYGTASVLQARGAQSVADPTMGTDESGQSHAPSLRSTVAAMLTVSFLAGLVFDGIGFIGNLVAAREIPLFLAQTIVSANLVVTAILATVILHVRLRTRDQIAIAVVIVALVVLALASVDEGHGHDGAWLHWTVLILGIVLIVGGQAIVMVMGARIAVVAGLLGGVVFGLMAVAVRIVHGIEPFSVGDLLTDPAAYAIVVCGVGGFYLFTVALQTGSVNGAAAALVVGETVVPGAVGIALLGDTTRAGWGTVAVIAFVAAVAGAVTVASSPAVPQG</sequence>
<feature type="transmembrane region" description="Helical" evidence="1">
    <location>
        <begin position="205"/>
        <end position="225"/>
    </location>
</feature>